<accession>A0AAF0UKE3</accession>
<dbReference type="Pfam" id="PF00078">
    <property type="entry name" value="RVT_1"/>
    <property type="match status" value="1"/>
</dbReference>
<dbReference type="InterPro" id="IPR052343">
    <property type="entry name" value="Retrotransposon-Effector_Assoc"/>
</dbReference>
<dbReference type="EMBL" id="CP133620">
    <property type="protein sequence ID" value="WMV47890.1"/>
    <property type="molecule type" value="Genomic_DNA"/>
</dbReference>
<name>A0AAF0UKE3_SOLVR</name>
<feature type="domain" description="Reverse transcriptase" evidence="1">
    <location>
        <begin position="112"/>
        <end position="221"/>
    </location>
</feature>
<proteinExistence type="predicted"/>
<organism evidence="2 3">
    <name type="scientific">Solanum verrucosum</name>
    <dbReference type="NCBI Taxonomy" id="315347"/>
    <lineage>
        <taxon>Eukaryota</taxon>
        <taxon>Viridiplantae</taxon>
        <taxon>Streptophyta</taxon>
        <taxon>Embryophyta</taxon>
        <taxon>Tracheophyta</taxon>
        <taxon>Spermatophyta</taxon>
        <taxon>Magnoliopsida</taxon>
        <taxon>eudicotyledons</taxon>
        <taxon>Gunneridae</taxon>
        <taxon>Pentapetalae</taxon>
        <taxon>asterids</taxon>
        <taxon>lamiids</taxon>
        <taxon>Solanales</taxon>
        <taxon>Solanaceae</taxon>
        <taxon>Solanoideae</taxon>
        <taxon>Solaneae</taxon>
        <taxon>Solanum</taxon>
    </lineage>
</organism>
<dbReference type="PROSITE" id="PS50878">
    <property type="entry name" value="RT_POL"/>
    <property type="match status" value="1"/>
</dbReference>
<protein>
    <recommendedName>
        <fullName evidence="1">Reverse transcriptase domain-containing protein</fullName>
    </recommendedName>
</protein>
<gene>
    <name evidence="2" type="ORF">MTR67_041275</name>
</gene>
<keyword evidence="3" id="KW-1185">Reference proteome</keyword>
<reference evidence="2" key="1">
    <citation type="submission" date="2023-08" db="EMBL/GenBank/DDBJ databases">
        <title>A de novo genome assembly of Solanum verrucosum Schlechtendal, a Mexican diploid species geographically isolated from the other diploid A-genome species in potato relatives.</title>
        <authorList>
            <person name="Hosaka K."/>
        </authorList>
    </citation>
    <scope>NUCLEOTIDE SEQUENCE</scope>
    <source>
        <tissue evidence="2">Young leaves</tissue>
    </source>
</reference>
<dbReference type="PANTHER" id="PTHR46890">
    <property type="entry name" value="NON-LTR RETROLELEMENT REVERSE TRANSCRIPTASE-LIKE PROTEIN-RELATED"/>
    <property type="match status" value="1"/>
</dbReference>
<dbReference type="Proteomes" id="UP001234989">
    <property type="component" value="Chromosome 9"/>
</dbReference>
<dbReference type="CDD" id="cd01650">
    <property type="entry name" value="RT_nLTR_like"/>
    <property type="match status" value="1"/>
</dbReference>
<sequence length="221" mass="25913">MPREEVAWRQRSRALWLKERDKNTKFFHRTANCHKRYNNIDKLIINGSSVTEPAEIRDEVTTFYQKLYNETEFWRPQFNPRGDKAPGPDGFTMAFFKQCWEEIKQEVVAAIQNFHDQGFEKSFNATFIALIPKKFGASELKDFRPISLIGSIYKIISKILTERLKKVMLKLVDEQQLAFIKGRQIMDAILVANECVDMRYRSKAPGILCKLDIEKAYDHLN</sequence>
<evidence type="ECO:0000313" key="2">
    <source>
        <dbReference type="EMBL" id="WMV47890.1"/>
    </source>
</evidence>
<dbReference type="PANTHER" id="PTHR46890:SF50">
    <property type="entry name" value="RNA-DIRECTED DNA POLYMERASE, EUKARYOTA, REVERSE TRANSCRIPTASE ZINC-BINDING DOMAIN PROTEIN-RELATED"/>
    <property type="match status" value="1"/>
</dbReference>
<evidence type="ECO:0000313" key="3">
    <source>
        <dbReference type="Proteomes" id="UP001234989"/>
    </source>
</evidence>
<dbReference type="SUPFAM" id="SSF56672">
    <property type="entry name" value="DNA/RNA polymerases"/>
    <property type="match status" value="1"/>
</dbReference>
<dbReference type="InterPro" id="IPR043502">
    <property type="entry name" value="DNA/RNA_pol_sf"/>
</dbReference>
<dbReference type="InterPro" id="IPR000477">
    <property type="entry name" value="RT_dom"/>
</dbReference>
<evidence type="ECO:0000259" key="1">
    <source>
        <dbReference type="PROSITE" id="PS50878"/>
    </source>
</evidence>
<dbReference type="AlphaFoldDB" id="A0AAF0UKE3"/>